<reference evidence="2 3" key="1">
    <citation type="submission" date="2020-10" db="EMBL/GenBank/DDBJ databases">
        <title>Identification of Nocardia species via Next-generation sequencing and recognition of intraspecies genetic diversity.</title>
        <authorList>
            <person name="Li P."/>
            <person name="Li P."/>
            <person name="Lu B."/>
        </authorList>
    </citation>
    <scope>NUCLEOTIDE SEQUENCE [LARGE SCALE GENOMIC DNA]</scope>
    <source>
        <strain evidence="2 3">N-11</strain>
    </source>
</reference>
<organism evidence="2 3">
    <name type="scientific">Nocardia abscessus</name>
    <dbReference type="NCBI Taxonomy" id="120957"/>
    <lineage>
        <taxon>Bacteria</taxon>
        <taxon>Bacillati</taxon>
        <taxon>Actinomycetota</taxon>
        <taxon>Actinomycetes</taxon>
        <taxon>Mycobacteriales</taxon>
        <taxon>Nocardiaceae</taxon>
        <taxon>Nocardia</taxon>
    </lineage>
</organism>
<gene>
    <name evidence="2" type="ORF">IU470_04835</name>
</gene>
<dbReference type="SUPFAM" id="SSF109854">
    <property type="entry name" value="DinB/YfiT-like putative metalloenzymes"/>
    <property type="match status" value="1"/>
</dbReference>
<dbReference type="NCBIfam" id="TIGR03083">
    <property type="entry name" value="maleylpyruvate isomerase family mycothiol-dependent enzyme"/>
    <property type="match status" value="1"/>
</dbReference>
<comment type="caution">
    <text evidence="2">The sequence shown here is derived from an EMBL/GenBank/DDBJ whole genome shotgun (WGS) entry which is preliminary data.</text>
</comment>
<feature type="domain" description="Mycothiol-dependent maleylpyruvate isomerase metal-binding" evidence="1">
    <location>
        <begin position="20"/>
        <end position="135"/>
    </location>
</feature>
<dbReference type="EMBL" id="JADLRE010000003">
    <property type="protein sequence ID" value="MBF6224438.1"/>
    <property type="molecule type" value="Genomic_DNA"/>
</dbReference>
<dbReference type="InterPro" id="IPR034660">
    <property type="entry name" value="DinB/YfiT-like"/>
</dbReference>
<proteinExistence type="predicted"/>
<dbReference type="Gene3D" id="1.20.120.450">
    <property type="entry name" value="dinb family like domain"/>
    <property type="match status" value="1"/>
</dbReference>
<dbReference type="NCBIfam" id="TIGR03086">
    <property type="entry name" value="TIGR03086 family metal-binding protein"/>
    <property type="match status" value="1"/>
</dbReference>
<dbReference type="Pfam" id="PF11716">
    <property type="entry name" value="MDMPI_N"/>
    <property type="match status" value="1"/>
</dbReference>
<accession>A0ABS0C232</accession>
<keyword evidence="3" id="KW-1185">Reference proteome</keyword>
<evidence type="ECO:0000313" key="3">
    <source>
        <dbReference type="Proteomes" id="UP000807309"/>
    </source>
</evidence>
<dbReference type="Proteomes" id="UP000807309">
    <property type="component" value="Unassembled WGS sequence"/>
</dbReference>
<name>A0ABS0C232_9NOCA</name>
<evidence type="ECO:0000313" key="2">
    <source>
        <dbReference type="EMBL" id="MBF6224438.1"/>
    </source>
</evidence>
<dbReference type="RefSeq" id="WP_195031810.1">
    <property type="nucleotide sequence ID" value="NZ_JADLRE010000003.1"/>
</dbReference>
<dbReference type="InterPro" id="IPR017517">
    <property type="entry name" value="Maleyloyr_isom"/>
</dbReference>
<sequence length="200" mass="21290">MLTNSVEELRARHARSVRLSVDVVARVRPDQLDAETPCAGWRLRDLLEHMIAQNHGFADAARGGDDPGVWAVRPSADPVADYRVSADDVLAAFAAEDVFERALVLAEILPGRGIPADRVIGFHLVDSVVHAWDVARSIGATVTLDAALADEALNIALSVPDGPERSAPGAVFAPALTVPGQTSTLDRILLALGRSPNWPN</sequence>
<dbReference type="InterPro" id="IPR024344">
    <property type="entry name" value="MDMPI_metal-binding"/>
</dbReference>
<evidence type="ECO:0000259" key="1">
    <source>
        <dbReference type="Pfam" id="PF11716"/>
    </source>
</evidence>
<protein>
    <submittedName>
        <fullName evidence="2">TIGR03086 family protein</fullName>
    </submittedName>
</protein>
<dbReference type="InterPro" id="IPR017520">
    <property type="entry name" value="CHP03086"/>
</dbReference>